<dbReference type="EMBL" id="MCGO01000006">
    <property type="protein sequence ID" value="ORY50697.1"/>
    <property type="molecule type" value="Genomic_DNA"/>
</dbReference>
<feature type="compositionally biased region" description="Low complexity" evidence="1">
    <location>
        <begin position="34"/>
        <end position="52"/>
    </location>
</feature>
<protein>
    <submittedName>
        <fullName evidence="2">Uncharacterized protein</fullName>
    </submittedName>
</protein>
<feature type="compositionally biased region" description="Basic and acidic residues" evidence="1">
    <location>
        <begin position="75"/>
        <end position="94"/>
    </location>
</feature>
<organism evidence="2 3">
    <name type="scientific">Rhizoclosmatium globosum</name>
    <dbReference type="NCBI Taxonomy" id="329046"/>
    <lineage>
        <taxon>Eukaryota</taxon>
        <taxon>Fungi</taxon>
        <taxon>Fungi incertae sedis</taxon>
        <taxon>Chytridiomycota</taxon>
        <taxon>Chytridiomycota incertae sedis</taxon>
        <taxon>Chytridiomycetes</taxon>
        <taxon>Chytridiales</taxon>
        <taxon>Chytriomycetaceae</taxon>
        <taxon>Rhizoclosmatium</taxon>
    </lineage>
</organism>
<comment type="caution">
    <text evidence="2">The sequence shown here is derived from an EMBL/GenBank/DDBJ whole genome shotgun (WGS) entry which is preliminary data.</text>
</comment>
<name>A0A1Y2CUQ2_9FUNG</name>
<gene>
    <name evidence="2" type="ORF">BCR33DRAFT_492342</name>
</gene>
<proteinExistence type="predicted"/>
<dbReference type="AlphaFoldDB" id="A0A1Y2CUQ2"/>
<evidence type="ECO:0000313" key="2">
    <source>
        <dbReference type="EMBL" id="ORY50697.1"/>
    </source>
</evidence>
<keyword evidence="3" id="KW-1185">Reference proteome</keyword>
<evidence type="ECO:0000256" key="1">
    <source>
        <dbReference type="SAM" id="MobiDB-lite"/>
    </source>
</evidence>
<dbReference type="Proteomes" id="UP000193642">
    <property type="component" value="Unassembled WGS sequence"/>
</dbReference>
<accession>A0A1Y2CUQ2</accession>
<feature type="compositionally biased region" description="Polar residues" evidence="1">
    <location>
        <begin position="53"/>
        <end position="67"/>
    </location>
</feature>
<evidence type="ECO:0000313" key="3">
    <source>
        <dbReference type="Proteomes" id="UP000193642"/>
    </source>
</evidence>
<feature type="region of interest" description="Disordered" evidence="1">
    <location>
        <begin position="29"/>
        <end position="95"/>
    </location>
</feature>
<reference evidence="2 3" key="1">
    <citation type="submission" date="2016-07" db="EMBL/GenBank/DDBJ databases">
        <title>Pervasive Adenine N6-methylation of Active Genes in Fungi.</title>
        <authorList>
            <consortium name="DOE Joint Genome Institute"/>
            <person name="Mondo S.J."/>
            <person name="Dannebaum R.O."/>
            <person name="Kuo R.C."/>
            <person name="Labutti K."/>
            <person name="Haridas S."/>
            <person name="Kuo A."/>
            <person name="Salamov A."/>
            <person name="Ahrendt S.R."/>
            <person name="Lipzen A."/>
            <person name="Sullivan W."/>
            <person name="Andreopoulos W.B."/>
            <person name="Clum A."/>
            <person name="Lindquist E."/>
            <person name="Daum C."/>
            <person name="Ramamoorthy G.K."/>
            <person name="Gryganskyi A."/>
            <person name="Culley D."/>
            <person name="Magnuson J.K."/>
            <person name="James T.Y."/>
            <person name="O'Malley M.A."/>
            <person name="Stajich J.E."/>
            <person name="Spatafora J.W."/>
            <person name="Visel A."/>
            <person name="Grigoriev I.V."/>
        </authorList>
    </citation>
    <scope>NUCLEOTIDE SEQUENCE [LARGE SCALE GENOMIC DNA]</scope>
    <source>
        <strain evidence="2 3">JEL800</strain>
    </source>
</reference>
<sequence>MDEFFTVAADTDALVAARKPRHVDARLKLRRSARLAATSPTATSPPSTAPHLTQSQAKAHAQAQTLRRGNGESFLDERRRKLEQRNRHVDDVKRAHQSRKSVLDADAEFRLREKSERAEKNRALLIDTQVCAEV</sequence>